<dbReference type="EMBL" id="CAJNOL010002995">
    <property type="protein sequence ID" value="CAF1540969.1"/>
    <property type="molecule type" value="Genomic_DNA"/>
</dbReference>
<dbReference type="PANTHER" id="PTHR21301">
    <property type="entry name" value="REVERSE TRANSCRIPTASE"/>
    <property type="match status" value="1"/>
</dbReference>
<name>A0A815ASQ2_9BILA</name>
<dbReference type="Proteomes" id="UP000663854">
    <property type="component" value="Unassembled WGS sequence"/>
</dbReference>
<dbReference type="PROSITE" id="PS50878">
    <property type="entry name" value="RT_POL"/>
    <property type="match status" value="1"/>
</dbReference>
<evidence type="ECO:0000313" key="5">
    <source>
        <dbReference type="Proteomes" id="UP000663870"/>
    </source>
</evidence>
<keyword evidence="5" id="KW-1185">Reference proteome</keyword>
<accession>A0A815ASQ2</accession>
<protein>
    <recommendedName>
        <fullName evidence="1">Reverse transcriptase domain-containing protein</fullName>
    </recommendedName>
</protein>
<feature type="domain" description="Reverse transcriptase" evidence="1">
    <location>
        <begin position="145"/>
        <end position="406"/>
    </location>
</feature>
<sequence>MKKIIDQEYKRLYDETGKNLTKYAFPTDDSRATEFFSELKHLLEQLYAKPLPKKLKANARYIYKMIKSMQRKLRKANITVGQIDKSKLFFFIDTQEYEEKVKNYMNKTNAYREITRGICPLANDLHLVILLLDHLHERKEITDEQYKQMYPNLKTLELAHIYFNLKVHKPEISVRPIVASINALARLISSFLDQLRTPIYNYVTKDITFINSIGLIRKLNEYQQKGYLTSTTLFVIFDVTDLYTMIPRDGAIAALRQFCQKYSVNGKIRNLKVETIIKLASIVLGTISFAYKNKYYRQIKGGAMGSPFTMVLANIHMLEWEQKLMQHQNRHHEIYGRYIDVVFMTTNLSKEDILKLLDETVRTDSNIKITITINQALEYLDAIVENNNGQLRTTIYHKSAWEPHILPYKSDHPRHIHANIIYTMLVRAARLCSTVEDFDMERLSTEMILLVNGYPPNFIQQHIKNFFIQHDAMKVWTELNTEAYEQLYNTLLYKPTRKENQIYVHYTFENGPLLNFKKEYRQIWEKFYVYPGSRLKNTRLILGTILNGTLQSLLIHKKPKRDMLTIMQPSTETARRTISEKHPHE</sequence>
<comment type="caution">
    <text evidence="2">The sequence shown here is derived from an EMBL/GenBank/DDBJ whole genome shotgun (WGS) entry which is preliminary data.</text>
</comment>
<dbReference type="InterPro" id="IPR000477">
    <property type="entry name" value="RT_dom"/>
</dbReference>
<dbReference type="Pfam" id="PF26215">
    <property type="entry name" value="HTH_animal"/>
    <property type="match status" value="1"/>
</dbReference>
<reference evidence="2" key="1">
    <citation type="submission" date="2021-02" db="EMBL/GenBank/DDBJ databases">
        <authorList>
            <person name="Nowell W R."/>
        </authorList>
    </citation>
    <scope>NUCLEOTIDE SEQUENCE</scope>
</reference>
<dbReference type="InterPro" id="IPR058912">
    <property type="entry name" value="HTH_animal"/>
</dbReference>
<evidence type="ECO:0000313" key="4">
    <source>
        <dbReference type="Proteomes" id="UP000663854"/>
    </source>
</evidence>
<gene>
    <name evidence="3" type="ORF">JXQ802_LOCUS42941</name>
    <name evidence="2" type="ORF">PYM288_LOCUS27865</name>
</gene>
<dbReference type="AlphaFoldDB" id="A0A815ASQ2"/>
<evidence type="ECO:0000259" key="1">
    <source>
        <dbReference type="PROSITE" id="PS50878"/>
    </source>
</evidence>
<evidence type="ECO:0000313" key="3">
    <source>
        <dbReference type="EMBL" id="CAF1540969.1"/>
    </source>
</evidence>
<dbReference type="Proteomes" id="UP000663870">
    <property type="component" value="Unassembled WGS sequence"/>
</dbReference>
<organism evidence="2 4">
    <name type="scientific">Rotaria sordida</name>
    <dbReference type="NCBI Taxonomy" id="392033"/>
    <lineage>
        <taxon>Eukaryota</taxon>
        <taxon>Metazoa</taxon>
        <taxon>Spiralia</taxon>
        <taxon>Gnathifera</taxon>
        <taxon>Rotifera</taxon>
        <taxon>Eurotatoria</taxon>
        <taxon>Bdelloidea</taxon>
        <taxon>Philodinida</taxon>
        <taxon>Philodinidae</taxon>
        <taxon>Rotaria</taxon>
    </lineage>
</organism>
<proteinExistence type="predicted"/>
<evidence type="ECO:0000313" key="2">
    <source>
        <dbReference type="EMBL" id="CAF1260743.1"/>
    </source>
</evidence>
<dbReference type="EMBL" id="CAJNOH010001924">
    <property type="protein sequence ID" value="CAF1260743.1"/>
    <property type="molecule type" value="Genomic_DNA"/>
</dbReference>
<dbReference type="PANTHER" id="PTHR21301:SF10">
    <property type="entry name" value="REVERSE TRANSCRIPTASE DOMAIN-CONTAINING PROTEIN"/>
    <property type="match status" value="1"/>
</dbReference>